<feature type="transmembrane region" description="Helical" evidence="9">
    <location>
        <begin position="124"/>
        <end position="145"/>
    </location>
</feature>
<evidence type="ECO:0000313" key="12">
    <source>
        <dbReference type="Proteomes" id="UP001156708"/>
    </source>
</evidence>
<dbReference type="SUPFAM" id="SSF161098">
    <property type="entry name" value="MetI-like"/>
    <property type="match status" value="1"/>
</dbReference>
<evidence type="ECO:0000259" key="10">
    <source>
        <dbReference type="PROSITE" id="PS50928"/>
    </source>
</evidence>
<reference evidence="12" key="1">
    <citation type="journal article" date="2019" name="Int. J. Syst. Evol. Microbiol.">
        <title>The Global Catalogue of Microorganisms (GCM) 10K type strain sequencing project: providing services to taxonomists for standard genome sequencing and annotation.</title>
        <authorList>
            <consortium name="The Broad Institute Genomics Platform"/>
            <consortium name="The Broad Institute Genome Sequencing Center for Infectious Disease"/>
            <person name="Wu L."/>
            <person name="Ma J."/>
        </authorList>
    </citation>
    <scope>NUCLEOTIDE SEQUENCE [LARGE SCALE GENOMIC DNA]</scope>
    <source>
        <strain evidence="12">NBRC 12467</strain>
    </source>
</reference>
<dbReference type="AlphaFoldDB" id="A0AA37SGN5"/>
<proteinExistence type="inferred from homology"/>
<dbReference type="GO" id="GO:0015031">
    <property type="term" value="P:protein transport"/>
    <property type="evidence" value="ECO:0007669"/>
    <property type="project" value="UniProtKB-KW"/>
</dbReference>
<dbReference type="GO" id="GO:0005886">
    <property type="term" value="C:plasma membrane"/>
    <property type="evidence" value="ECO:0007669"/>
    <property type="project" value="UniProtKB-SubCell"/>
</dbReference>
<keyword evidence="2 9" id="KW-0813">Transport</keyword>
<protein>
    <submittedName>
        <fullName evidence="11">ABC transporter permease</fullName>
    </submittedName>
</protein>
<accession>A0AA37SGN5</accession>
<comment type="caution">
    <text evidence="11">The sequence shown here is derived from an EMBL/GenBank/DDBJ whole genome shotgun (WGS) entry which is preliminary data.</text>
</comment>
<keyword evidence="4 9" id="KW-0812">Transmembrane</keyword>
<dbReference type="Gene3D" id="1.10.3720.10">
    <property type="entry name" value="MetI-like"/>
    <property type="match status" value="1"/>
</dbReference>
<comment type="subcellular location">
    <subcellularLocation>
        <location evidence="1 9">Cell membrane</location>
        <topology evidence="1 9">Multi-pass membrane protein</topology>
    </subcellularLocation>
</comment>
<dbReference type="InterPro" id="IPR000515">
    <property type="entry name" value="MetI-like"/>
</dbReference>
<evidence type="ECO:0000256" key="3">
    <source>
        <dbReference type="ARBA" id="ARBA00022475"/>
    </source>
</evidence>
<dbReference type="GO" id="GO:0015833">
    <property type="term" value="P:peptide transport"/>
    <property type="evidence" value="ECO:0007669"/>
    <property type="project" value="UniProtKB-KW"/>
</dbReference>
<keyword evidence="7 9" id="KW-1133">Transmembrane helix</keyword>
<comment type="similarity">
    <text evidence="9">Belongs to the binding-protein-dependent transport system permease family.</text>
</comment>
<dbReference type="InterPro" id="IPR035906">
    <property type="entry name" value="MetI-like_sf"/>
</dbReference>
<feature type="transmembrane region" description="Helical" evidence="9">
    <location>
        <begin position="214"/>
        <end position="233"/>
    </location>
</feature>
<dbReference type="Proteomes" id="UP001156708">
    <property type="component" value="Unassembled WGS sequence"/>
</dbReference>
<dbReference type="Pfam" id="PF12911">
    <property type="entry name" value="OppC_N"/>
    <property type="match status" value="1"/>
</dbReference>
<evidence type="ECO:0000256" key="2">
    <source>
        <dbReference type="ARBA" id="ARBA00022448"/>
    </source>
</evidence>
<keyword evidence="8 9" id="KW-0472">Membrane</keyword>
<evidence type="ECO:0000256" key="9">
    <source>
        <dbReference type="RuleBase" id="RU363032"/>
    </source>
</evidence>
<dbReference type="PANTHER" id="PTHR43386">
    <property type="entry name" value="OLIGOPEPTIDE TRANSPORT SYSTEM PERMEASE PROTEIN APPC"/>
    <property type="match status" value="1"/>
</dbReference>
<evidence type="ECO:0000256" key="5">
    <source>
        <dbReference type="ARBA" id="ARBA00022856"/>
    </source>
</evidence>
<evidence type="ECO:0000256" key="4">
    <source>
        <dbReference type="ARBA" id="ARBA00022692"/>
    </source>
</evidence>
<evidence type="ECO:0000256" key="7">
    <source>
        <dbReference type="ARBA" id="ARBA00022989"/>
    </source>
</evidence>
<name>A0AA37SGN5_9PROT</name>
<sequence length="288" mass="30872">MTMMNVTMRSKRFGFGRFIRQQPVAALAIGGLSIIVILAVLAPVISPYDPLASDVPHALLAPDGQHWFGTDELGRDVFSRILAAARLDLSIAVSAVAISLVAGVTVGCFCGYQGGWLDRVTGRIVDVLTAFPLFVMAMALVAVLGNSIANLIYATAIINFPFYIRIARSEVAARRNLGWVEAAHVSGTSPTRIVLMFLLPNILPTIVVQASLNLGWAILNAAGLSFLGLGIPVPTPEWGVMVANGAHFMSSGRWWLVVFPGGMLMVTILCFNLLGDGLRDLLDPRTRS</sequence>
<evidence type="ECO:0000256" key="8">
    <source>
        <dbReference type="ARBA" id="ARBA00023136"/>
    </source>
</evidence>
<dbReference type="EMBL" id="BSNZ01000007">
    <property type="protein sequence ID" value="GLQ84043.1"/>
    <property type="molecule type" value="Genomic_DNA"/>
</dbReference>
<dbReference type="InterPro" id="IPR025966">
    <property type="entry name" value="OppC_N"/>
</dbReference>
<keyword evidence="12" id="KW-1185">Reference proteome</keyword>
<keyword evidence="3" id="KW-1003">Cell membrane</keyword>
<feature type="transmembrane region" description="Helical" evidence="9">
    <location>
        <begin position="89"/>
        <end position="112"/>
    </location>
</feature>
<dbReference type="PANTHER" id="PTHR43386:SF1">
    <property type="entry name" value="D,D-DIPEPTIDE TRANSPORT SYSTEM PERMEASE PROTEIN DDPC-RELATED"/>
    <property type="match status" value="1"/>
</dbReference>
<dbReference type="PROSITE" id="PS50928">
    <property type="entry name" value="ABC_TM1"/>
    <property type="match status" value="1"/>
</dbReference>
<dbReference type="InterPro" id="IPR050366">
    <property type="entry name" value="BP-dependent_transpt_permease"/>
</dbReference>
<dbReference type="GO" id="GO:0055085">
    <property type="term" value="P:transmembrane transport"/>
    <property type="evidence" value="ECO:0007669"/>
    <property type="project" value="InterPro"/>
</dbReference>
<feature type="transmembrane region" description="Helical" evidence="9">
    <location>
        <begin position="151"/>
        <end position="168"/>
    </location>
</feature>
<dbReference type="CDD" id="cd06261">
    <property type="entry name" value="TM_PBP2"/>
    <property type="match status" value="1"/>
</dbReference>
<dbReference type="Pfam" id="PF00528">
    <property type="entry name" value="BPD_transp_1"/>
    <property type="match status" value="1"/>
</dbReference>
<feature type="transmembrane region" description="Helical" evidence="9">
    <location>
        <begin position="254"/>
        <end position="274"/>
    </location>
</feature>
<evidence type="ECO:0000256" key="1">
    <source>
        <dbReference type="ARBA" id="ARBA00004651"/>
    </source>
</evidence>
<gene>
    <name evidence="11" type="ORF">GCM10007872_09510</name>
</gene>
<keyword evidence="5" id="KW-0571">Peptide transport</keyword>
<organism evidence="11 12">
    <name type="scientific">Gluconobacter sphaericus NBRC 12467</name>
    <dbReference type="NCBI Taxonomy" id="1307951"/>
    <lineage>
        <taxon>Bacteria</taxon>
        <taxon>Pseudomonadati</taxon>
        <taxon>Pseudomonadota</taxon>
        <taxon>Alphaproteobacteria</taxon>
        <taxon>Acetobacterales</taxon>
        <taxon>Acetobacteraceae</taxon>
        <taxon>Gluconobacter</taxon>
    </lineage>
</organism>
<keyword evidence="6" id="KW-0653">Protein transport</keyword>
<feature type="transmembrane region" description="Helical" evidence="9">
    <location>
        <begin position="21"/>
        <end position="45"/>
    </location>
</feature>
<feature type="domain" description="ABC transmembrane type-1" evidence="10">
    <location>
        <begin position="85"/>
        <end position="275"/>
    </location>
</feature>
<evidence type="ECO:0000313" key="11">
    <source>
        <dbReference type="EMBL" id="GLQ84043.1"/>
    </source>
</evidence>
<evidence type="ECO:0000256" key="6">
    <source>
        <dbReference type="ARBA" id="ARBA00022927"/>
    </source>
</evidence>